<gene>
    <name evidence="1" type="ORF">HAX54_027465</name>
</gene>
<name>A0ABS8V2L2_DATST</name>
<evidence type="ECO:0000313" key="2">
    <source>
        <dbReference type="Proteomes" id="UP000823775"/>
    </source>
</evidence>
<proteinExistence type="predicted"/>
<accession>A0ABS8V2L2</accession>
<protein>
    <submittedName>
        <fullName evidence="1">Uncharacterized protein</fullName>
    </submittedName>
</protein>
<reference evidence="1 2" key="1">
    <citation type="journal article" date="2021" name="BMC Genomics">
        <title>Datura genome reveals duplications of psychoactive alkaloid biosynthetic genes and high mutation rate following tissue culture.</title>
        <authorList>
            <person name="Rajewski A."/>
            <person name="Carter-House D."/>
            <person name="Stajich J."/>
            <person name="Litt A."/>
        </authorList>
    </citation>
    <scope>NUCLEOTIDE SEQUENCE [LARGE SCALE GENOMIC DNA]</scope>
    <source>
        <strain evidence="1">AR-01</strain>
    </source>
</reference>
<feature type="non-terminal residue" evidence="1">
    <location>
        <position position="1"/>
    </location>
</feature>
<dbReference type="EMBL" id="JACEIK010003330">
    <property type="protein sequence ID" value="MCD9641313.1"/>
    <property type="molecule type" value="Genomic_DNA"/>
</dbReference>
<keyword evidence="2" id="KW-1185">Reference proteome</keyword>
<dbReference type="Proteomes" id="UP000823775">
    <property type="component" value="Unassembled WGS sequence"/>
</dbReference>
<comment type="caution">
    <text evidence="1">The sequence shown here is derived from an EMBL/GenBank/DDBJ whole genome shotgun (WGS) entry which is preliminary data.</text>
</comment>
<organism evidence="1 2">
    <name type="scientific">Datura stramonium</name>
    <name type="common">Jimsonweed</name>
    <name type="synonym">Common thornapple</name>
    <dbReference type="NCBI Taxonomy" id="4076"/>
    <lineage>
        <taxon>Eukaryota</taxon>
        <taxon>Viridiplantae</taxon>
        <taxon>Streptophyta</taxon>
        <taxon>Embryophyta</taxon>
        <taxon>Tracheophyta</taxon>
        <taxon>Spermatophyta</taxon>
        <taxon>Magnoliopsida</taxon>
        <taxon>eudicotyledons</taxon>
        <taxon>Gunneridae</taxon>
        <taxon>Pentapetalae</taxon>
        <taxon>asterids</taxon>
        <taxon>lamiids</taxon>
        <taxon>Solanales</taxon>
        <taxon>Solanaceae</taxon>
        <taxon>Solanoideae</taxon>
        <taxon>Datureae</taxon>
        <taxon>Datura</taxon>
    </lineage>
</organism>
<evidence type="ECO:0000313" key="1">
    <source>
        <dbReference type="EMBL" id="MCD9641313.1"/>
    </source>
</evidence>
<sequence length="50" mass="5796">EKFAKQHIEWRGAQAKEHMAWRDEQALVPQEWPQHVEEKGATSATSHGPF</sequence>